<dbReference type="AlphaFoldDB" id="A0A923HN19"/>
<keyword evidence="4" id="KW-0418">Kinase</keyword>
<dbReference type="RefSeq" id="WP_186916099.1">
    <property type="nucleotide sequence ID" value="NZ_JACOFZ010000002.1"/>
</dbReference>
<dbReference type="InterPro" id="IPR036890">
    <property type="entry name" value="HATPase_C_sf"/>
</dbReference>
<keyword evidence="2" id="KW-0812">Transmembrane</keyword>
<evidence type="ECO:0000256" key="2">
    <source>
        <dbReference type="SAM" id="Phobius"/>
    </source>
</evidence>
<feature type="transmembrane region" description="Helical" evidence="2">
    <location>
        <begin position="126"/>
        <end position="144"/>
    </location>
</feature>
<dbReference type="SUPFAM" id="SSF55874">
    <property type="entry name" value="ATPase domain of HSP90 chaperone/DNA topoisomerase II/histidine kinase"/>
    <property type="match status" value="1"/>
</dbReference>
<organism evidence="4 5">
    <name type="scientific">Undibacterium nitidum</name>
    <dbReference type="NCBI Taxonomy" id="2762298"/>
    <lineage>
        <taxon>Bacteria</taxon>
        <taxon>Pseudomonadati</taxon>
        <taxon>Pseudomonadota</taxon>
        <taxon>Betaproteobacteria</taxon>
        <taxon>Burkholderiales</taxon>
        <taxon>Oxalobacteraceae</taxon>
        <taxon>Undibacterium</taxon>
    </lineage>
</organism>
<evidence type="ECO:0000259" key="3">
    <source>
        <dbReference type="SMART" id="SM00387"/>
    </source>
</evidence>
<dbReference type="InterPro" id="IPR010559">
    <property type="entry name" value="Sig_transdc_His_kin_internal"/>
</dbReference>
<proteinExistence type="predicted"/>
<evidence type="ECO:0000256" key="1">
    <source>
        <dbReference type="SAM" id="Coils"/>
    </source>
</evidence>
<dbReference type="Proteomes" id="UP000627446">
    <property type="component" value="Unassembled WGS sequence"/>
</dbReference>
<sequence>MWHRLTTWYHKWNDELLDVLADPTRVQTITDPRRRKFAQQLADLSAIERMQIREFSLKYKGPTLWKSIAKLSVFFSVCGLGFLLFKPNLNPWMLLAIANLLGWSMIVSLLGVWFNYRQIKSSRSRMVAKIVVGMVLGALFGAGLDSLIFGQPLFERMLSIGPLVLKVALVCALAFVVMVGLVASWRNQAYEMMNAQLELEAEREKNARQQSETQLRILRAQIEPHFLFNTLGAVQQLAEQGAPRAAELTRNLIVFLRSSMSEIRSERVSLQDEFRMIEAYLKVMQVRMAHRLTFELDLSEDLKQIEVPSMMLLTLAENAIKHGLEPSIAGGKIEIRASREGSDVILEVKDNGVGLSDNPGNGLGLQNVRDRLHLMFGERSSFEIAENIEAGVCAEIRLQDIAEPKVK</sequence>
<dbReference type="Pfam" id="PF02518">
    <property type="entry name" value="HATPase_c"/>
    <property type="match status" value="1"/>
</dbReference>
<keyword evidence="5" id="KW-1185">Reference proteome</keyword>
<keyword evidence="1" id="KW-0175">Coiled coil</keyword>
<comment type="caution">
    <text evidence="4">The sequence shown here is derived from an EMBL/GenBank/DDBJ whole genome shotgun (WGS) entry which is preliminary data.</text>
</comment>
<dbReference type="EMBL" id="JACOFZ010000002">
    <property type="protein sequence ID" value="MBC3881383.1"/>
    <property type="molecule type" value="Genomic_DNA"/>
</dbReference>
<keyword evidence="2" id="KW-1133">Transmembrane helix</keyword>
<dbReference type="GO" id="GO:0016020">
    <property type="term" value="C:membrane"/>
    <property type="evidence" value="ECO:0007669"/>
    <property type="project" value="InterPro"/>
</dbReference>
<feature type="transmembrane region" description="Helical" evidence="2">
    <location>
        <begin position="164"/>
        <end position="185"/>
    </location>
</feature>
<name>A0A923HN19_9BURK</name>
<dbReference type="Pfam" id="PF06580">
    <property type="entry name" value="His_kinase"/>
    <property type="match status" value="1"/>
</dbReference>
<feature type="transmembrane region" description="Helical" evidence="2">
    <location>
        <begin position="91"/>
        <end position="114"/>
    </location>
</feature>
<dbReference type="PANTHER" id="PTHR34220">
    <property type="entry name" value="SENSOR HISTIDINE KINASE YPDA"/>
    <property type="match status" value="1"/>
</dbReference>
<reference evidence="4" key="1">
    <citation type="submission" date="2020-08" db="EMBL/GenBank/DDBJ databases">
        <title>Novel species isolated from subtropical streams in China.</title>
        <authorList>
            <person name="Lu H."/>
        </authorList>
    </citation>
    <scope>NUCLEOTIDE SEQUENCE</scope>
    <source>
        <strain evidence="4">LX22W</strain>
    </source>
</reference>
<dbReference type="SMART" id="SM00387">
    <property type="entry name" value="HATPase_c"/>
    <property type="match status" value="1"/>
</dbReference>
<keyword evidence="4" id="KW-0808">Transferase</keyword>
<dbReference type="InterPro" id="IPR050640">
    <property type="entry name" value="Bact_2-comp_sensor_kinase"/>
</dbReference>
<dbReference type="PANTHER" id="PTHR34220:SF9">
    <property type="entry name" value="SIGNAL TRANSDUCTION HISTIDINE KINASE INTERNAL REGION DOMAIN-CONTAINING PROTEIN"/>
    <property type="match status" value="1"/>
</dbReference>
<protein>
    <submittedName>
        <fullName evidence="4">Histidine kinase</fullName>
    </submittedName>
</protein>
<keyword evidence="2" id="KW-0472">Membrane</keyword>
<accession>A0A923HN19</accession>
<evidence type="ECO:0000313" key="5">
    <source>
        <dbReference type="Proteomes" id="UP000627446"/>
    </source>
</evidence>
<feature type="coiled-coil region" evidence="1">
    <location>
        <begin position="187"/>
        <end position="221"/>
    </location>
</feature>
<dbReference type="Gene3D" id="3.30.565.10">
    <property type="entry name" value="Histidine kinase-like ATPase, C-terminal domain"/>
    <property type="match status" value="1"/>
</dbReference>
<feature type="domain" description="Histidine kinase/HSP90-like ATPase" evidence="3">
    <location>
        <begin position="307"/>
        <end position="400"/>
    </location>
</feature>
<dbReference type="InterPro" id="IPR003594">
    <property type="entry name" value="HATPase_dom"/>
</dbReference>
<dbReference type="GO" id="GO:0000155">
    <property type="term" value="F:phosphorelay sensor kinase activity"/>
    <property type="evidence" value="ECO:0007669"/>
    <property type="project" value="InterPro"/>
</dbReference>
<gene>
    <name evidence="4" type="ORF">H8K36_08375</name>
</gene>
<evidence type="ECO:0000313" key="4">
    <source>
        <dbReference type="EMBL" id="MBC3881383.1"/>
    </source>
</evidence>
<feature type="transmembrane region" description="Helical" evidence="2">
    <location>
        <begin position="68"/>
        <end position="85"/>
    </location>
</feature>